<feature type="active site" description="Proton acceptor" evidence="4">
    <location>
        <position position="194"/>
    </location>
</feature>
<evidence type="ECO:0000256" key="4">
    <source>
        <dbReference type="PROSITE-ProRule" id="PRU01161"/>
    </source>
</evidence>
<organism evidence="6 7">
    <name type="scientific">Neptunomonas concharum</name>
    <dbReference type="NCBI Taxonomy" id="1031538"/>
    <lineage>
        <taxon>Bacteria</taxon>
        <taxon>Pseudomonadati</taxon>
        <taxon>Pseudomonadota</taxon>
        <taxon>Gammaproteobacteria</taxon>
        <taxon>Oceanospirillales</taxon>
        <taxon>Oceanospirillaceae</taxon>
        <taxon>Neptunomonas</taxon>
    </lineage>
</organism>
<feature type="active site" description="Nucleophile" evidence="4">
    <location>
        <position position="42"/>
    </location>
</feature>
<dbReference type="RefSeq" id="WP_138987978.1">
    <property type="nucleotide sequence ID" value="NZ_CP043869.1"/>
</dbReference>
<evidence type="ECO:0000259" key="5">
    <source>
        <dbReference type="PROSITE" id="PS51635"/>
    </source>
</evidence>
<evidence type="ECO:0000256" key="2">
    <source>
        <dbReference type="ARBA" id="ARBA00022963"/>
    </source>
</evidence>
<protein>
    <submittedName>
        <fullName evidence="6">Patatin-like phospholipase family protein</fullName>
    </submittedName>
</protein>
<dbReference type="InterPro" id="IPR016035">
    <property type="entry name" value="Acyl_Trfase/lysoPLipase"/>
</dbReference>
<name>A0A5P1RF39_9GAMM</name>
<dbReference type="Pfam" id="PF01734">
    <property type="entry name" value="Patatin"/>
    <property type="match status" value="1"/>
</dbReference>
<keyword evidence="1 4" id="KW-0378">Hydrolase</keyword>
<dbReference type="SUPFAM" id="SSF52151">
    <property type="entry name" value="FabD/lysophospholipase-like"/>
    <property type="match status" value="1"/>
</dbReference>
<dbReference type="KEGG" id="ncu:F0U83_14680"/>
<feature type="short sequence motif" description="DGA/G" evidence="4">
    <location>
        <begin position="194"/>
        <end position="196"/>
    </location>
</feature>
<dbReference type="AlphaFoldDB" id="A0A5P1RF39"/>
<dbReference type="Proteomes" id="UP000324760">
    <property type="component" value="Chromosome"/>
</dbReference>
<dbReference type="PANTHER" id="PTHR14226">
    <property type="entry name" value="NEUROPATHY TARGET ESTERASE/SWISS CHEESE D.MELANOGASTER"/>
    <property type="match status" value="1"/>
</dbReference>
<evidence type="ECO:0000256" key="3">
    <source>
        <dbReference type="ARBA" id="ARBA00023098"/>
    </source>
</evidence>
<keyword evidence="3 4" id="KW-0443">Lipid metabolism</keyword>
<dbReference type="EMBL" id="CP043869">
    <property type="protein sequence ID" value="QEQ97862.1"/>
    <property type="molecule type" value="Genomic_DNA"/>
</dbReference>
<evidence type="ECO:0000256" key="1">
    <source>
        <dbReference type="ARBA" id="ARBA00022801"/>
    </source>
</evidence>
<dbReference type="GO" id="GO:0016787">
    <property type="term" value="F:hydrolase activity"/>
    <property type="evidence" value="ECO:0007669"/>
    <property type="project" value="UniProtKB-UniRule"/>
</dbReference>
<dbReference type="OrthoDB" id="9807112at2"/>
<reference evidence="6 7" key="1">
    <citation type="journal article" date="2019" name="Biochem. Eng. J.">
        <title>Metabolic engineering of the marine bacteria Neptunomonas concharum for the production of acetoin and meso-2,3-butanediol from acetate.</title>
        <authorList>
            <person name="Li W."/>
            <person name="Pu N."/>
            <person name="Liu C.-X."/>
            <person name="Yuan Q.-P."/>
            <person name="Li Z.-J."/>
        </authorList>
    </citation>
    <scope>NUCLEOTIDE SEQUENCE [LARGE SCALE GENOMIC DNA]</scope>
    <source>
        <strain evidence="6 7">JCM17730</strain>
    </source>
</reference>
<keyword evidence="2 4" id="KW-0442">Lipid degradation</keyword>
<sequence>MRKKSINLALQGGGSHGAFTWGVLDFFMEDGRISLEGISGTSAGAMNAAVLAQGYMEGGAAGARAALEDFWLQVSRMGSLSPIQRSPLDVLTGRWSLDSSPAYVMYDLLSRVASPYDVNPLNINPLRDLVESSIDFDKVRACSALKLFIAATNVHTGKIKVFERPELTSDMVLASACLPFLYQAVEIDGVPYWDGGYVGNPPLYPLFYGTRSKDVVIVQINPIERQETPKTSREILNRVNEISFNSSLLRELRGIDFVHRLLDDNKLDRTKYADVLVHRIEETQQLNPLSASSKLNAEWSFLTHLRDIGRASAKRFLDEHFDSLGMRSTLDLRKEFT</sequence>
<gene>
    <name evidence="6" type="ORF">F0U83_14680</name>
</gene>
<accession>A0A5P1RF39</accession>
<feature type="short sequence motif" description="GXGXXG" evidence="4">
    <location>
        <begin position="12"/>
        <end position="17"/>
    </location>
</feature>
<evidence type="ECO:0000313" key="7">
    <source>
        <dbReference type="Proteomes" id="UP000324760"/>
    </source>
</evidence>
<dbReference type="PROSITE" id="PS51635">
    <property type="entry name" value="PNPLA"/>
    <property type="match status" value="1"/>
</dbReference>
<feature type="short sequence motif" description="GXSXG" evidence="4">
    <location>
        <begin position="40"/>
        <end position="44"/>
    </location>
</feature>
<dbReference type="Gene3D" id="3.40.1090.10">
    <property type="entry name" value="Cytosolic phospholipase A2 catalytic domain"/>
    <property type="match status" value="2"/>
</dbReference>
<dbReference type="GO" id="GO:0016042">
    <property type="term" value="P:lipid catabolic process"/>
    <property type="evidence" value="ECO:0007669"/>
    <property type="project" value="UniProtKB-UniRule"/>
</dbReference>
<dbReference type="InterPro" id="IPR050301">
    <property type="entry name" value="NTE"/>
</dbReference>
<dbReference type="PANTHER" id="PTHR14226:SF78">
    <property type="entry name" value="SLR0060 PROTEIN"/>
    <property type="match status" value="1"/>
</dbReference>
<evidence type="ECO:0000313" key="6">
    <source>
        <dbReference type="EMBL" id="QEQ97862.1"/>
    </source>
</evidence>
<keyword evidence="7" id="KW-1185">Reference proteome</keyword>
<feature type="domain" description="PNPLA" evidence="5">
    <location>
        <begin position="8"/>
        <end position="207"/>
    </location>
</feature>
<dbReference type="InterPro" id="IPR002641">
    <property type="entry name" value="PNPLA_dom"/>
</dbReference>
<proteinExistence type="predicted"/>